<evidence type="ECO:0000256" key="1">
    <source>
        <dbReference type="ARBA" id="ARBA00004370"/>
    </source>
</evidence>
<proteinExistence type="predicted"/>
<evidence type="ECO:0000313" key="6">
    <source>
        <dbReference type="Proteomes" id="UP000007879"/>
    </source>
</evidence>
<reference evidence="6" key="1">
    <citation type="journal article" date="2010" name="Nature">
        <title>The Amphimedon queenslandica genome and the evolution of animal complexity.</title>
        <authorList>
            <person name="Srivastava M."/>
            <person name="Simakov O."/>
            <person name="Chapman J."/>
            <person name="Fahey B."/>
            <person name="Gauthier M.E."/>
            <person name="Mitros T."/>
            <person name="Richards G.S."/>
            <person name="Conaco C."/>
            <person name="Dacre M."/>
            <person name="Hellsten U."/>
            <person name="Larroux C."/>
            <person name="Putnam N.H."/>
            <person name="Stanke M."/>
            <person name="Adamska M."/>
            <person name="Darling A."/>
            <person name="Degnan S.M."/>
            <person name="Oakley T.H."/>
            <person name="Plachetzki D.C."/>
            <person name="Zhai Y."/>
            <person name="Adamski M."/>
            <person name="Calcino A."/>
            <person name="Cummins S.F."/>
            <person name="Goodstein D.M."/>
            <person name="Harris C."/>
            <person name="Jackson D.J."/>
            <person name="Leys S.P."/>
            <person name="Shu S."/>
            <person name="Woodcroft B.J."/>
            <person name="Vervoort M."/>
            <person name="Kosik K.S."/>
            <person name="Manning G."/>
            <person name="Degnan B.M."/>
            <person name="Rokhsar D.S."/>
        </authorList>
    </citation>
    <scope>NUCLEOTIDE SEQUENCE [LARGE SCALE GENOMIC DNA]</scope>
</reference>
<dbReference type="Gene3D" id="2.30.29.30">
    <property type="entry name" value="Pleckstrin-homology domain (PH domain)/Phosphotyrosine-binding domain (PTB)"/>
    <property type="match status" value="1"/>
</dbReference>
<dbReference type="PROSITE" id="PS50003">
    <property type="entry name" value="PH_DOMAIN"/>
    <property type="match status" value="1"/>
</dbReference>
<dbReference type="InParanoid" id="A0A1X7VQF0"/>
<dbReference type="EnsemblMetazoa" id="XM_011411304.2">
    <property type="protein sequence ID" value="XP_011409606.1"/>
    <property type="gene ID" value="LOC105316429"/>
</dbReference>
<dbReference type="PANTHER" id="PTHR14309">
    <property type="entry name" value="EXPRESSED PROTEIN"/>
    <property type="match status" value="1"/>
</dbReference>
<dbReference type="EnsemblMetazoa" id="Aqu2.1.41648_001">
    <property type="protein sequence ID" value="Aqu2.1.41648_001"/>
    <property type="gene ID" value="Aqu2.1.41648"/>
</dbReference>
<dbReference type="eggNOG" id="KOG4270">
    <property type="taxonomic scope" value="Eukaryota"/>
</dbReference>
<dbReference type="FunFam" id="2.30.29.30:FF:000286">
    <property type="entry name" value="PH-protein kinase domain containing protein"/>
    <property type="match status" value="1"/>
</dbReference>
<reference evidence="5" key="2">
    <citation type="submission" date="2017-05" db="UniProtKB">
        <authorList>
            <consortium name="EnsemblMetazoa"/>
        </authorList>
    </citation>
    <scope>IDENTIFICATION</scope>
</reference>
<dbReference type="GO" id="GO:0016020">
    <property type="term" value="C:membrane"/>
    <property type="evidence" value="ECO:0007669"/>
    <property type="project" value="UniProtKB-SubCell"/>
</dbReference>
<keyword evidence="2" id="KW-0472">Membrane</keyword>
<dbReference type="SUPFAM" id="SSF50729">
    <property type="entry name" value="PH domain-like"/>
    <property type="match status" value="1"/>
</dbReference>
<dbReference type="AlphaFoldDB" id="A0A1X7VQF0"/>
<dbReference type="OrthoDB" id="185175at2759"/>
<keyword evidence="6" id="KW-1185">Reference proteome</keyword>
<dbReference type="InterPro" id="IPR039680">
    <property type="entry name" value="PLEKHB1/2"/>
</dbReference>
<organism evidence="5">
    <name type="scientific">Amphimedon queenslandica</name>
    <name type="common">Sponge</name>
    <dbReference type="NCBI Taxonomy" id="400682"/>
    <lineage>
        <taxon>Eukaryota</taxon>
        <taxon>Metazoa</taxon>
        <taxon>Porifera</taxon>
        <taxon>Demospongiae</taxon>
        <taxon>Heteroscleromorpha</taxon>
        <taxon>Haplosclerida</taxon>
        <taxon>Niphatidae</taxon>
        <taxon>Amphimedon</taxon>
    </lineage>
</organism>
<gene>
    <name evidence="5" type="primary">105316429</name>
</gene>
<dbReference type="Proteomes" id="UP000007879">
    <property type="component" value="Unassembled WGS sequence"/>
</dbReference>
<feature type="domain" description="PH" evidence="4">
    <location>
        <begin position="16"/>
        <end position="121"/>
    </location>
</feature>
<feature type="region of interest" description="Disordered" evidence="3">
    <location>
        <begin position="286"/>
        <end position="321"/>
    </location>
</feature>
<dbReference type="PANTHER" id="PTHR14309:SF10">
    <property type="entry name" value="PH DOMAIN-CONTAINING PROTEIN"/>
    <property type="match status" value="1"/>
</dbReference>
<comment type="subcellular location">
    <subcellularLocation>
        <location evidence="1">Membrane</location>
    </subcellularLocation>
</comment>
<name>A0A1X7VQF0_AMPQE</name>
<accession>A0A1X7VQF0</accession>
<dbReference type="SMART" id="SM00233">
    <property type="entry name" value="PH"/>
    <property type="match status" value="1"/>
</dbReference>
<evidence type="ECO:0000259" key="4">
    <source>
        <dbReference type="PROSITE" id="PS50003"/>
    </source>
</evidence>
<dbReference type="InterPro" id="IPR011993">
    <property type="entry name" value="PH-like_dom_sf"/>
</dbReference>
<dbReference type="GO" id="GO:0045595">
    <property type="term" value="P:regulation of cell differentiation"/>
    <property type="evidence" value="ECO:0007669"/>
    <property type="project" value="TreeGrafter"/>
</dbReference>
<dbReference type="Pfam" id="PF00169">
    <property type="entry name" value="PH"/>
    <property type="match status" value="1"/>
</dbReference>
<feature type="compositionally biased region" description="Acidic residues" evidence="3">
    <location>
        <begin position="306"/>
        <end position="321"/>
    </location>
</feature>
<protein>
    <recommendedName>
        <fullName evidence="4">PH domain-containing protein</fullName>
    </recommendedName>
</protein>
<sequence>MAAAGTESNGGEGEAVIIMSGALTKQGGNVRNWKERHFVLKGTELNYYKKEGDTKPKGVIDLKTGRGIRTMKYISEGIEWPEDVQANYAFAIATSARTYYVYGKSSKEIQKWKKTIKDIIDEHGSPTDDWKNDVEGKPEHIASKVVKKVAKIGAQVTKKVASEYIQDDNIASIVEGVADGVENQADADRNATIGDRLKRGAGDAVGVAGSGIQLASEYVPDEIGQTAVYTAGGIIKDQGTADTDASIAERLAIGVGSTADCIGECHEEASIVTDLVSKGAEKVTEVLEEDRAEKEEEEKKKKLEQDSDAESDDENVDTSGI</sequence>
<evidence type="ECO:0000256" key="2">
    <source>
        <dbReference type="ARBA" id="ARBA00023136"/>
    </source>
</evidence>
<evidence type="ECO:0000313" key="5">
    <source>
        <dbReference type="EnsemblMetazoa" id="Aqu2.1.41648_001"/>
    </source>
</evidence>
<dbReference type="InterPro" id="IPR001849">
    <property type="entry name" value="PH_domain"/>
</dbReference>
<feature type="compositionally biased region" description="Basic and acidic residues" evidence="3">
    <location>
        <begin position="286"/>
        <end position="305"/>
    </location>
</feature>
<evidence type="ECO:0000256" key="3">
    <source>
        <dbReference type="SAM" id="MobiDB-lite"/>
    </source>
</evidence>
<dbReference type="KEGG" id="aqu:105316429"/>